<keyword evidence="2" id="KW-1133">Transmembrane helix</keyword>
<protein>
    <submittedName>
        <fullName evidence="4">Reverse transcriptase domain-containing protein</fullName>
    </submittedName>
</protein>
<keyword evidence="4" id="KW-0695">RNA-directed DNA polymerase</keyword>
<gene>
    <name evidence="4" type="ORF">SCF082_LOCUS7017</name>
</gene>
<dbReference type="EMBL" id="CAXAMM010003903">
    <property type="protein sequence ID" value="CAK9001632.1"/>
    <property type="molecule type" value="Genomic_DNA"/>
</dbReference>
<organism evidence="4 5">
    <name type="scientific">Durusdinium trenchii</name>
    <dbReference type="NCBI Taxonomy" id="1381693"/>
    <lineage>
        <taxon>Eukaryota</taxon>
        <taxon>Sar</taxon>
        <taxon>Alveolata</taxon>
        <taxon>Dinophyceae</taxon>
        <taxon>Suessiales</taxon>
        <taxon>Symbiodiniaceae</taxon>
        <taxon>Durusdinium</taxon>
    </lineage>
</organism>
<name>A0ABP0IJI6_9DINO</name>
<feature type="transmembrane region" description="Helical" evidence="2">
    <location>
        <begin position="128"/>
        <end position="149"/>
    </location>
</feature>
<proteinExistence type="predicted"/>
<keyword evidence="4" id="KW-0548">Nucleotidyltransferase</keyword>
<evidence type="ECO:0000313" key="5">
    <source>
        <dbReference type="Proteomes" id="UP001642464"/>
    </source>
</evidence>
<feature type="region of interest" description="Disordered" evidence="1">
    <location>
        <begin position="354"/>
        <end position="383"/>
    </location>
</feature>
<reference evidence="4 5" key="1">
    <citation type="submission" date="2024-02" db="EMBL/GenBank/DDBJ databases">
        <authorList>
            <person name="Chen Y."/>
            <person name="Shah S."/>
            <person name="Dougan E. K."/>
            <person name="Thang M."/>
            <person name="Chan C."/>
        </authorList>
    </citation>
    <scope>NUCLEOTIDE SEQUENCE [LARGE SCALE GENOMIC DNA]</scope>
</reference>
<keyword evidence="2" id="KW-0812">Transmembrane</keyword>
<evidence type="ECO:0000313" key="4">
    <source>
        <dbReference type="EMBL" id="CAK9001632.1"/>
    </source>
</evidence>
<dbReference type="GO" id="GO:0003964">
    <property type="term" value="F:RNA-directed DNA polymerase activity"/>
    <property type="evidence" value="ECO:0007669"/>
    <property type="project" value="UniProtKB-KW"/>
</dbReference>
<feature type="signal peptide" evidence="3">
    <location>
        <begin position="1"/>
        <end position="20"/>
    </location>
</feature>
<feature type="chain" id="PRO_5045784204" evidence="3">
    <location>
        <begin position="21"/>
        <end position="561"/>
    </location>
</feature>
<evidence type="ECO:0000256" key="2">
    <source>
        <dbReference type="SAM" id="Phobius"/>
    </source>
</evidence>
<keyword evidence="2" id="KW-0472">Membrane</keyword>
<feature type="compositionally biased region" description="Acidic residues" evidence="1">
    <location>
        <begin position="357"/>
        <end position="367"/>
    </location>
</feature>
<feature type="transmembrane region" description="Helical" evidence="2">
    <location>
        <begin position="101"/>
        <end position="122"/>
    </location>
</feature>
<feature type="transmembrane region" description="Helical" evidence="2">
    <location>
        <begin position="69"/>
        <end position="89"/>
    </location>
</feature>
<evidence type="ECO:0000256" key="3">
    <source>
        <dbReference type="SAM" id="SignalP"/>
    </source>
</evidence>
<comment type="caution">
    <text evidence="4">The sequence shown here is derived from an EMBL/GenBank/DDBJ whole genome shotgun (WGS) entry which is preliminary data.</text>
</comment>
<accession>A0ABP0IJI6</accession>
<evidence type="ECO:0000256" key="1">
    <source>
        <dbReference type="SAM" id="MobiDB-lite"/>
    </source>
</evidence>
<sequence>MLDIALILGAVVLWHQYAHGKDVWAALAALLGRAGGRVSVNAAGGAAAASGKDSAARASMKKQLDNLRMLNLGICARMGVHTQLVLMIYAAKKIAEGHDDAYSDVLFRACLYVCFSLASFISKRNMTYTIRPLCLCFYLALLGKMWACFDMAHYQINQAYVVGKTCLMAALFVDMWVAIPLGFIVAAMDCRVFITVGGLLEENEVFSRLTILILYILIPTVAEMTARRFIQGLLDANLMVAGFRRMLKGISDGDFLTDGDFRIHSEAKCLENLLASKDFTGKSFLSLLWDDKEREDFKQFVEASTDCEDDSAPACLRLHVRRKGSAIGLDACHVRVPDLFGAVEPYHLIAFKQDPEQSAEAEAEEAEPPPVPVPTPLMDDSTASLSESSLCSCRMVDSLKGLCEMTFLLDGNSEHFDLLEAHLRFARTAEDASGMPHLRKFARPTDWGWISEELTDYIWTCYSERCVPPPAVLQPMYFRVPGAEAERYLFARNVELQLASPLFVHRAARVPDGTDEKSEAAPLRFYLHMTDFAPNRRQVPNLGLISENVSEDLSGESDKSD</sequence>
<feature type="transmembrane region" description="Helical" evidence="2">
    <location>
        <begin position="205"/>
        <end position="222"/>
    </location>
</feature>
<keyword evidence="5" id="KW-1185">Reference proteome</keyword>
<dbReference type="Proteomes" id="UP001642464">
    <property type="component" value="Unassembled WGS sequence"/>
</dbReference>
<keyword evidence="3" id="KW-0732">Signal</keyword>
<keyword evidence="4" id="KW-0808">Transferase</keyword>